<dbReference type="Gene3D" id="3.30.200.20">
    <property type="entry name" value="Phosphorylase Kinase, domain 1"/>
    <property type="match status" value="1"/>
</dbReference>
<reference evidence="20 21" key="1">
    <citation type="journal article" date="2024" name="Insects">
        <title>An Improved Chromosome-Level Genome Assembly of the Firefly Pyrocoelia pectoralis.</title>
        <authorList>
            <person name="Fu X."/>
            <person name="Meyer-Rochow V.B."/>
            <person name="Ballantyne L."/>
            <person name="Zhu X."/>
        </authorList>
    </citation>
    <scope>NUCLEOTIDE SEQUENCE [LARGE SCALE GENOMIC DNA]</scope>
    <source>
        <strain evidence="20">XCY_ONT2</strain>
    </source>
</reference>
<evidence type="ECO:0000256" key="13">
    <source>
        <dbReference type="ARBA" id="ARBA00051243"/>
    </source>
</evidence>
<dbReference type="SUPFAM" id="SSF56112">
    <property type="entry name" value="Protein kinase-like (PK-like)"/>
    <property type="match status" value="1"/>
</dbReference>
<feature type="binding site" evidence="15 17">
    <location>
        <position position="156"/>
    </location>
    <ligand>
        <name>ATP</name>
        <dbReference type="ChEBI" id="CHEBI:30616"/>
    </ligand>
</feature>
<evidence type="ECO:0000256" key="3">
    <source>
        <dbReference type="ARBA" id="ARBA00022679"/>
    </source>
</evidence>
<evidence type="ECO:0000313" key="20">
    <source>
        <dbReference type="EMBL" id="KAK5648851.1"/>
    </source>
</evidence>
<evidence type="ECO:0000256" key="9">
    <source>
        <dbReference type="ARBA" id="ARBA00022989"/>
    </source>
</evidence>
<proteinExistence type="predicted"/>
<gene>
    <name evidence="20" type="ORF">RI129_003743</name>
</gene>
<keyword evidence="4 18" id="KW-0812">Transmembrane</keyword>
<evidence type="ECO:0000256" key="4">
    <source>
        <dbReference type="ARBA" id="ARBA00022692"/>
    </source>
</evidence>
<protein>
    <recommendedName>
        <fullName evidence="2">receptor protein-tyrosine kinase</fullName>
        <ecNumber evidence="2">2.7.10.1</ecNumber>
    </recommendedName>
</protein>
<dbReference type="GO" id="GO:0043235">
    <property type="term" value="C:receptor complex"/>
    <property type="evidence" value="ECO:0007669"/>
    <property type="project" value="TreeGrafter"/>
</dbReference>
<keyword evidence="9 18" id="KW-1133">Transmembrane helix</keyword>
<evidence type="ECO:0000256" key="1">
    <source>
        <dbReference type="ARBA" id="ARBA00004479"/>
    </source>
</evidence>
<dbReference type="SMART" id="SM00219">
    <property type="entry name" value="TyrKc"/>
    <property type="match status" value="1"/>
</dbReference>
<keyword evidence="16" id="KW-0479">Metal-binding</keyword>
<dbReference type="GO" id="GO:0005886">
    <property type="term" value="C:plasma membrane"/>
    <property type="evidence" value="ECO:0007669"/>
    <property type="project" value="TreeGrafter"/>
</dbReference>
<evidence type="ECO:0000256" key="14">
    <source>
        <dbReference type="PIRSR" id="PIRSR000615-1"/>
    </source>
</evidence>
<feature type="binding site" evidence="15">
    <location>
        <begin position="131"/>
        <end position="138"/>
    </location>
    <ligand>
        <name>ATP</name>
        <dbReference type="ChEBI" id="CHEBI:30616"/>
    </ligand>
</feature>
<evidence type="ECO:0000256" key="8">
    <source>
        <dbReference type="ARBA" id="ARBA00022840"/>
    </source>
</evidence>
<keyword evidence="8 15" id="KW-0067">ATP-binding</keyword>
<dbReference type="GO" id="GO:0007169">
    <property type="term" value="P:cell surface receptor protein tyrosine kinase signaling pathway"/>
    <property type="evidence" value="ECO:0007669"/>
    <property type="project" value="TreeGrafter"/>
</dbReference>
<dbReference type="Proteomes" id="UP001329430">
    <property type="component" value="Chromosome 2"/>
</dbReference>
<dbReference type="InterPro" id="IPR001245">
    <property type="entry name" value="Ser-Thr/Tyr_kinase_cat_dom"/>
</dbReference>
<feature type="binding site" evidence="16">
    <location>
        <position position="308"/>
    </location>
    <ligand>
        <name>Mg(2+)</name>
        <dbReference type="ChEBI" id="CHEBI:18420"/>
    </ligand>
</feature>
<dbReference type="EMBL" id="JAVRBK010000002">
    <property type="protein sequence ID" value="KAK5648851.1"/>
    <property type="molecule type" value="Genomic_DNA"/>
</dbReference>
<evidence type="ECO:0000256" key="11">
    <source>
        <dbReference type="ARBA" id="ARBA00023137"/>
    </source>
</evidence>
<feature type="active site" description="Proton acceptor" evidence="14">
    <location>
        <position position="290"/>
    </location>
</feature>
<dbReference type="GO" id="GO:0004714">
    <property type="term" value="F:transmembrane receptor protein tyrosine kinase activity"/>
    <property type="evidence" value="ECO:0007669"/>
    <property type="project" value="UniProtKB-EC"/>
</dbReference>
<dbReference type="PRINTS" id="PR00109">
    <property type="entry name" value="TYRKINASE"/>
</dbReference>
<dbReference type="InterPro" id="IPR017441">
    <property type="entry name" value="Protein_kinase_ATP_BS"/>
</dbReference>
<feature type="binding site" evidence="16">
    <location>
        <position position="295"/>
    </location>
    <ligand>
        <name>Mg(2+)</name>
        <dbReference type="ChEBI" id="CHEBI:18420"/>
    </ligand>
</feature>
<dbReference type="CDD" id="cd12087">
    <property type="entry name" value="TM_EGFR-like"/>
    <property type="match status" value="1"/>
</dbReference>
<evidence type="ECO:0000256" key="12">
    <source>
        <dbReference type="ARBA" id="ARBA00023180"/>
    </source>
</evidence>
<dbReference type="Gene3D" id="1.10.510.10">
    <property type="entry name" value="Transferase(Phosphotransferase) domain 1"/>
    <property type="match status" value="1"/>
</dbReference>
<name>A0AAN7VQ32_9COLE</name>
<comment type="caution">
    <text evidence="20">The sequence shown here is derived from an EMBL/GenBank/DDBJ whole genome shotgun (WGS) entry which is preliminary data.</text>
</comment>
<evidence type="ECO:0000256" key="5">
    <source>
        <dbReference type="ARBA" id="ARBA00022729"/>
    </source>
</evidence>
<dbReference type="FunFam" id="1.10.510.10:FF:000190">
    <property type="entry name" value="Proto-oncogene tyrosine-protein kinase receptor Ret"/>
    <property type="match status" value="1"/>
</dbReference>
<dbReference type="GO" id="GO:1902533">
    <property type="term" value="P:positive regulation of intracellular signal transduction"/>
    <property type="evidence" value="ECO:0007669"/>
    <property type="project" value="UniProtKB-ARBA"/>
</dbReference>
<dbReference type="InterPro" id="IPR000719">
    <property type="entry name" value="Prot_kinase_dom"/>
</dbReference>
<feature type="transmembrane region" description="Helical" evidence="18">
    <location>
        <begin position="58"/>
        <end position="80"/>
    </location>
</feature>
<dbReference type="PROSITE" id="PS00109">
    <property type="entry name" value="PROTEIN_KINASE_TYR"/>
    <property type="match status" value="1"/>
</dbReference>
<dbReference type="PROSITE" id="PS50011">
    <property type="entry name" value="PROTEIN_KINASE_DOM"/>
    <property type="match status" value="1"/>
</dbReference>
<feature type="binding site" evidence="15">
    <location>
        <position position="294"/>
    </location>
    <ligand>
        <name>ATP</name>
        <dbReference type="ChEBI" id="CHEBI:30616"/>
    </ligand>
</feature>
<evidence type="ECO:0000256" key="16">
    <source>
        <dbReference type="PIRSR" id="PIRSR000615-3"/>
    </source>
</evidence>
<evidence type="ECO:0000256" key="15">
    <source>
        <dbReference type="PIRSR" id="PIRSR000615-2"/>
    </source>
</evidence>
<dbReference type="CDD" id="cd00192">
    <property type="entry name" value="PTKc"/>
    <property type="match status" value="1"/>
</dbReference>
<dbReference type="PANTHER" id="PTHR24416">
    <property type="entry name" value="TYROSINE-PROTEIN KINASE RECEPTOR"/>
    <property type="match status" value="1"/>
</dbReference>
<keyword evidence="21" id="KW-1185">Reference proteome</keyword>
<dbReference type="InterPro" id="IPR008266">
    <property type="entry name" value="Tyr_kinase_AS"/>
</dbReference>
<dbReference type="PIRSF" id="PIRSF000615">
    <property type="entry name" value="TyrPK_CSF1-R"/>
    <property type="match status" value="1"/>
</dbReference>
<dbReference type="GO" id="GO:0046872">
    <property type="term" value="F:metal ion binding"/>
    <property type="evidence" value="ECO:0007669"/>
    <property type="project" value="UniProtKB-KW"/>
</dbReference>
<accession>A0AAN7VQ32</accession>
<dbReference type="InterPro" id="IPR011009">
    <property type="entry name" value="Kinase-like_dom_sf"/>
</dbReference>
<evidence type="ECO:0000256" key="7">
    <source>
        <dbReference type="ARBA" id="ARBA00022777"/>
    </source>
</evidence>
<feature type="domain" description="Protein kinase" evidence="19">
    <location>
        <begin position="124"/>
        <end position="425"/>
    </location>
</feature>
<comment type="subcellular location">
    <subcellularLocation>
        <location evidence="1">Membrane</location>
        <topology evidence="1">Single-pass type I membrane protein</topology>
    </subcellularLocation>
</comment>
<dbReference type="PANTHER" id="PTHR24416:SF620">
    <property type="entry name" value="TYROSINE-PROTEIN KINASE RECEPTOR TORSO"/>
    <property type="match status" value="1"/>
</dbReference>
<dbReference type="AlphaFoldDB" id="A0AAN7VQ32"/>
<dbReference type="InterPro" id="IPR050122">
    <property type="entry name" value="RTK"/>
</dbReference>
<keyword evidence="11" id="KW-0829">Tyrosine-protein kinase</keyword>
<evidence type="ECO:0000256" key="2">
    <source>
        <dbReference type="ARBA" id="ARBA00011902"/>
    </source>
</evidence>
<dbReference type="EC" id="2.7.10.1" evidence="2"/>
<evidence type="ECO:0000256" key="10">
    <source>
        <dbReference type="ARBA" id="ARBA00023136"/>
    </source>
</evidence>
<keyword evidence="12" id="KW-0325">Glycoprotein</keyword>
<dbReference type="InterPro" id="IPR020635">
    <property type="entry name" value="Tyr_kinase_cat_dom"/>
</dbReference>
<keyword evidence="7" id="KW-0418">Kinase</keyword>
<keyword evidence="10 18" id="KW-0472">Membrane</keyword>
<evidence type="ECO:0000256" key="17">
    <source>
        <dbReference type="PROSITE-ProRule" id="PRU10141"/>
    </source>
</evidence>
<keyword evidence="5" id="KW-0732">Signal</keyword>
<comment type="catalytic activity">
    <reaction evidence="13">
        <text>L-tyrosyl-[protein] + ATP = O-phospho-L-tyrosyl-[protein] + ADP + H(+)</text>
        <dbReference type="Rhea" id="RHEA:10596"/>
        <dbReference type="Rhea" id="RHEA-COMP:10136"/>
        <dbReference type="Rhea" id="RHEA-COMP:20101"/>
        <dbReference type="ChEBI" id="CHEBI:15378"/>
        <dbReference type="ChEBI" id="CHEBI:30616"/>
        <dbReference type="ChEBI" id="CHEBI:46858"/>
        <dbReference type="ChEBI" id="CHEBI:61978"/>
        <dbReference type="ChEBI" id="CHEBI:456216"/>
        <dbReference type="EC" id="2.7.10.1"/>
    </reaction>
</comment>
<dbReference type="PROSITE" id="PS00107">
    <property type="entry name" value="PROTEIN_KINASE_ATP"/>
    <property type="match status" value="1"/>
</dbReference>
<keyword evidence="3" id="KW-0808">Transferase</keyword>
<keyword evidence="6 15" id="KW-0547">Nucleotide-binding</keyword>
<dbReference type="GO" id="GO:0005524">
    <property type="term" value="F:ATP binding"/>
    <property type="evidence" value="ECO:0007669"/>
    <property type="project" value="UniProtKB-UniRule"/>
</dbReference>
<organism evidence="20 21">
    <name type="scientific">Pyrocoelia pectoralis</name>
    <dbReference type="NCBI Taxonomy" id="417401"/>
    <lineage>
        <taxon>Eukaryota</taxon>
        <taxon>Metazoa</taxon>
        <taxon>Ecdysozoa</taxon>
        <taxon>Arthropoda</taxon>
        <taxon>Hexapoda</taxon>
        <taxon>Insecta</taxon>
        <taxon>Pterygota</taxon>
        <taxon>Neoptera</taxon>
        <taxon>Endopterygota</taxon>
        <taxon>Coleoptera</taxon>
        <taxon>Polyphaga</taxon>
        <taxon>Elateriformia</taxon>
        <taxon>Elateroidea</taxon>
        <taxon>Lampyridae</taxon>
        <taxon>Lampyrinae</taxon>
        <taxon>Pyrocoelia</taxon>
    </lineage>
</organism>
<sequence>MNISQDNNETSAVLYDLPLDVIYIVFIKASSKAGESLADITKQLIKQVPDKLLSSSQLSIIVGSVLGAILIAIFIFLLLYRRYKIRKSKRIRKYLWEIPNTPSEYYIPEIINDEWQLKSNQIIVDGDEILGEGAFGVVHKGYIRMVDETEIEVAIKMLKGNSSVEEIKQFEHEIEIMKSVGSHPHLVSLIGCCTKMGHLGPFLVVEYCAKGSLLSYLRAVWEQLAGQPSESRYINTPCFAENNHTENNFSNKLYLLGDDIILDPQDLLSFARQIALGMEYLSGLRVVHRDLALRNVLMCENKIVKVADFGLSRDVYQDNVYLKTGTGKLPIKWMALESLSHQQYTTQSDVWSYGVVLWEIVTLGGNPYATISPRDMLSILRSGYRMECPKNCSLELYAIMRQCWRDSAKERPTFHDLKLMIEELLESDNRYVSLDI</sequence>
<evidence type="ECO:0000256" key="6">
    <source>
        <dbReference type="ARBA" id="ARBA00022741"/>
    </source>
</evidence>
<evidence type="ECO:0000259" key="19">
    <source>
        <dbReference type="PROSITE" id="PS50011"/>
    </source>
</evidence>
<keyword evidence="16" id="KW-0460">Magnesium</keyword>
<dbReference type="Pfam" id="PF07714">
    <property type="entry name" value="PK_Tyr_Ser-Thr"/>
    <property type="match status" value="1"/>
</dbReference>
<evidence type="ECO:0000313" key="21">
    <source>
        <dbReference type="Proteomes" id="UP001329430"/>
    </source>
</evidence>
<evidence type="ECO:0000256" key="18">
    <source>
        <dbReference type="SAM" id="Phobius"/>
    </source>
</evidence>